<comment type="similarity">
    <text evidence="10">Belongs to the nuclear hormone receptor family.</text>
</comment>
<evidence type="ECO:0000256" key="7">
    <source>
        <dbReference type="ARBA" id="ARBA00023163"/>
    </source>
</evidence>
<feature type="domain" description="NR LBD" evidence="13">
    <location>
        <begin position="535"/>
        <end position="780"/>
    </location>
</feature>
<dbReference type="SMART" id="SM00399">
    <property type="entry name" value="ZnF_C4"/>
    <property type="match status" value="1"/>
</dbReference>
<keyword evidence="8 10" id="KW-0675">Receptor</keyword>
<dbReference type="OrthoDB" id="5984981at2759"/>
<dbReference type="InterPro" id="IPR001628">
    <property type="entry name" value="Znf_hrmn_rcpt"/>
</dbReference>
<keyword evidence="4 10" id="KW-0862">Zinc</keyword>
<feature type="region of interest" description="Disordered" evidence="11">
    <location>
        <begin position="396"/>
        <end position="474"/>
    </location>
</feature>
<name>A0A813S693_9BILA</name>
<evidence type="ECO:0000256" key="8">
    <source>
        <dbReference type="ARBA" id="ARBA00023170"/>
    </source>
</evidence>
<dbReference type="PROSITE" id="PS51030">
    <property type="entry name" value="NUCLEAR_REC_DBD_2"/>
    <property type="match status" value="1"/>
</dbReference>
<dbReference type="Proteomes" id="UP000682733">
    <property type="component" value="Unassembled WGS sequence"/>
</dbReference>
<feature type="domain" description="Nuclear receptor" evidence="12">
    <location>
        <begin position="151"/>
        <end position="226"/>
    </location>
</feature>
<dbReference type="AlphaFoldDB" id="A0A813S693"/>
<dbReference type="GO" id="GO:0009755">
    <property type="term" value="P:hormone-mediated signaling pathway"/>
    <property type="evidence" value="ECO:0007669"/>
    <property type="project" value="TreeGrafter"/>
</dbReference>
<feature type="compositionally biased region" description="Low complexity" evidence="11">
    <location>
        <begin position="324"/>
        <end position="345"/>
    </location>
</feature>
<reference evidence="15" key="1">
    <citation type="submission" date="2021-02" db="EMBL/GenBank/DDBJ databases">
        <authorList>
            <person name="Nowell W R."/>
        </authorList>
    </citation>
    <scope>NUCLEOTIDE SEQUENCE</scope>
</reference>
<evidence type="ECO:0000256" key="6">
    <source>
        <dbReference type="ARBA" id="ARBA00023125"/>
    </source>
</evidence>
<dbReference type="GO" id="GO:0008270">
    <property type="term" value="F:zinc ion binding"/>
    <property type="evidence" value="ECO:0007669"/>
    <property type="project" value="UniProtKB-KW"/>
</dbReference>
<dbReference type="CDD" id="cd07167">
    <property type="entry name" value="NR_DBD_Lrh-1_like"/>
    <property type="match status" value="1"/>
</dbReference>
<dbReference type="PANTHER" id="PTHR24086:SF15">
    <property type="entry name" value="NUCLEAR HORMONE RECEPTOR FTZ-F1"/>
    <property type="match status" value="1"/>
</dbReference>
<dbReference type="EMBL" id="CAJNOQ010000344">
    <property type="protein sequence ID" value="CAF0790125.1"/>
    <property type="molecule type" value="Genomic_DNA"/>
</dbReference>
<accession>A0A813S693</accession>
<evidence type="ECO:0000259" key="13">
    <source>
        <dbReference type="PROSITE" id="PS51843"/>
    </source>
</evidence>
<dbReference type="Proteomes" id="UP000677228">
    <property type="component" value="Unassembled WGS sequence"/>
</dbReference>
<organism evidence="15 18">
    <name type="scientific">Didymodactylos carnosus</name>
    <dbReference type="NCBI Taxonomy" id="1234261"/>
    <lineage>
        <taxon>Eukaryota</taxon>
        <taxon>Metazoa</taxon>
        <taxon>Spiralia</taxon>
        <taxon>Gnathifera</taxon>
        <taxon>Rotifera</taxon>
        <taxon>Eurotatoria</taxon>
        <taxon>Bdelloidea</taxon>
        <taxon>Philodinida</taxon>
        <taxon>Philodinidae</taxon>
        <taxon>Didymodactylos</taxon>
    </lineage>
</organism>
<dbReference type="InterPro" id="IPR013088">
    <property type="entry name" value="Znf_NHR/GATA"/>
</dbReference>
<dbReference type="InterPro" id="IPR016355">
    <property type="entry name" value="NR5-like"/>
</dbReference>
<evidence type="ECO:0000313" key="17">
    <source>
        <dbReference type="EMBL" id="CAF3574333.1"/>
    </source>
</evidence>
<dbReference type="InterPro" id="IPR001723">
    <property type="entry name" value="Nuclear_hrmn_rcpt"/>
</dbReference>
<evidence type="ECO:0000256" key="10">
    <source>
        <dbReference type="RuleBase" id="RU004334"/>
    </source>
</evidence>
<dbReference type="InterPro" id="IPR035500">
    <property type="entry name" value="NHR-like_dom_sf"/>
</dbReference>
<keyword evidence="6 10" id="KW-0238">DNA-binding</keyword>
<dbReference type="PANTHER" id="PTHR24086">
    <property type="entry name" value="NUCLEAR RECEPTOR SUBFAMILY 5 GROUP A"/>
    <property type="match status" value="1"/>
</dbReference>
<keyword evidence="18" id="KW-1185">Reference proteome</keyword>
<feature type="compositionally biased region" description="Low complexity" evidence="11">
    <location>
        <begin position="429"/>
        <end position="441"/>
    </location>
</feature>
<feature type="compositionally biased region" description="Low complexity" evidence="11">
    <location>
        <begin position="455"/>
        <end position="474"/>
    </location>
</feature>
<comment type="subcellular location">
    <subcellularLocation>
        <location evidence="1 10">Nucleus</location>
    </subcellularLocation>
</comment>
<evidence type="ECO:0000256" key="9">
    <source>
        <dbReference type="ARBA" id="ARBA00023242"/>
    </source>
</evidence>
<dbReference type="SMART" id="SM00430">
    <property type="entry name" value="HOLI"/>
    <property type="match status" value="1"/>
</dbReference>
<feature type="compositionally biased region" description="Low complexity" evidence="11">
    <location>
        <begin position="505"/>
        <end position="514"/>
    </location>
</feature>
<dbReference type="Proteomes" id="UP000663829">
    <property type="component" value="Unassembled WGS sequence"/>
</dbReference>
<dbReference type="GO" id="GO:0009888">
    <property type="term" value="P:tissue development"/>
    <property type="evidence" value="ECO:0007669"/>
    <property type="project" value="TreeGrafter"/>
</dbReference>
<dbReference type="Gene3D" id="1.10.565.10">
    <property type="entry name" value="Retinoid X Receptor"/>
    <property type="match status" value="1"/>
</dbReference>
<feature type="region of interest" description="Disordered" evidence="11">
    <location>
        <begin position="269"/>
        <end position="375"/>
    </location>
</feature>
<evidence type="ECO:0000256" key="5">
    <source>
        <dbReference type="ARBA" id="ARBA00023015"/>
    </source>
</evidence>
<proteinExistence type="inferred from homology"/>
<evidence type="ECO:0000256" key="11">
    <source>
        <dbReference type="SAM" id="MobiDB-lite"/>
    </source>
</evidence>
<dbReference type="Pfam" id="PF00105">
    <property type="entry name" value="zf-C4"/>
    <property type="match status" value="1"/>
</dbReference>
<evidence type="ECO:0000313" key="14">
    <source>
        <dbReference type="EMBL" id="CAF0787045.1"/>
    </source>
</evidence>
<protein>
    <submittedName>
        <fullName evidence="15">Uncharacterized protein</fullName>
    </submittedName>
</protein>
<keyword evidence="5 10" id="KW-0805">Transcription regulation</keyword>
<comment type="caution">
    <text evidence="15">The sequence shown here is derived from an EMBL/GenBank/DDBJ whole genome shotgun (WGS) entry which is preliminary data.</text>
</comment>
<dbReference type="PROSITE" id="PS00031">
    <property type="entry name" value="NUCLEAR_REC_DBD_1"/>
    <property type="match status" value="1"/>
</dbReference>
<evidence type="ECO:0000256" key="2">
    <source>
        <dbReference type="ARBA" id="ARBA00022723"/>
    </source>
</evidence>
<dbReference type="PROSITE" id="PS51843">
    <property type="entry name" value="NR_LBD"/>
    <property type="match status" value="1"/>
</dbReference>
<dbReference type="EMBL" id="CAJOBA010000992">
    <property type="protein sequence ID" value="CAF3569347.1"/>
    <property type="molecule type" value="Genomic_DNA"/>
</dbReference>
<evidence type="ECO:0000256" key="3">
    <source>
        <dbReference type="ARBA" id="ARBA00022771"/>
    </source>
</evidence>
<sequence>MSDCKTTLTPSSSYFCSSSYSNDIEIDDHCFNNNSDRKFDVDVRTPTPPSSTATIDSINHQNENIDVNRFESVDQKDINITKKKARKIDSIDYDVGDVCLWAVYGFTCLLLCKIRTKIINIHLFHRTVEKGPGVLDVPSPDVPLDVKFGFNDLCPVCGDKVSGFHYGLLTCESCKGFFKRTVQNKKNYQCIDKQQCQIDKTQRKRCAFCRFKKCLQVGMKLEAVRENRVRGGRNKFGPLYRRSRALRQQIMRQHFVSMVKAQQSIMPNELNTSLDPNNLGNGGGLHIKSEPEQPNPNNLSHFQHMYPGLAPPCGGGPPTHHHPQAGTHHFAAHHQQQQQQQQQQLHQHHNLAKSPFGYPNFFDNGGPNGSNSRMQQSTLFNPFAAAAVAAAASSMQQQSSNSSSTVSENYYKNSYSQSPPNLLLPPQPQSNSSTSNSSSSPIAQLSSKLDNYNISSPSPSSSSSTTTNPTNTSTSSILNQLTMQIHNHDMNNSRSNDSIGAIRHNNNNNNNNNNHPSYFYNHQYLPNNDITDNSNIPETLQKLVESDQNYRCTEIGNIEAIDRIHIDLSRDDMLNVCCLLDKLCFLMVDWARQSLYFKDILIDNQIKLLKAAWIEILIIDMIWKQCQQPKESCIGCVVSANGQLLNINQIENTTVKKLAERYLQCVNEFRNLQWQYPEYLALKYLVLFDPDVPGITESRVIEQVQEKITSALGEYTSEHNRSQSPNVQQQPAETEKFARILLKLPDVRLIGNDLKKLLQFVDRKNDGKILDGCLLGEMLNGPQSNT</sequence>
<gene>
    <name evidence="15" type="ORF">GPM918_LOCUS2955</name>
    <name evidence="14" type="ORF">OVA965_LOCUS3931</name>
    <name evidence="17" type="ORF">SRO942_LOCUS2955</name>
    <name evidence="16" type="ORF">TMI583_LOCUS3929</name>
</gene>
<dbReference type="FunFam" id="3.30.50.10:FF:000006">
    <property type="entry name" value="Nuclear receptor subfamily 5 group A member"/>
    <property type="match status" value="1"/>
</dbReference>
<dbReference type="EMBL" id="CAJNOK010000992">
    <property type="protein sequence ID" value="CAF0787045.1"/>
    <property type="molecule type" value="Genomic_DNA"/>
</dbReference>
<dbReference type="SUPFAM" id="SSF57716">
    <property type="entry name" value="Glucocorticoid receptor-like (DNA-binding domain)"/>
    <property type="match status" value="1"/>
</dbReference>
<dbReference type="GO" id="GO:0000978">
    <property type="term" value="F:RNA polymerase II cis-regulatory region sequence-specific DNA binding"/>
    <property type="evidence" value="ECO:0007669"/>
    <property type="project" value="TreeGrafter"/>
</dbReference>
<keyword evidence="9 10" id="KW-0539">Nucleus</keyword>
<dbReference type="PRINTS" id="PR00398">
    <property type="entry name" value="STRDHORMONER"/>
</dbReference>
<evidence type="ECO:0000256" key="1">
    <source>
        <dbReference type="ARBA" id="ARBA00004123"/>
    </source>
</evidence>
<dbReference type="Proteomes" id="UP000681722">
    <property type="component" value="Unassembled WGS sequence"/>
</dbReference>
<evidence type="ECO:0000313" key="15">
    <source>
        <dbReference type="EMBL" id="CAF0790125.1"/>
    </source>
</evidence>
<feature type="compositionally biased region" description="Polar residues" evidence="11">
    <location>
        <begin position="442"/>
        <end position="454"/>
    </location>
</feature>
<keyword evidence="7 10" id="KW-0804">Transcription</keyword>
<evidence type="ECO:0000256" key="4">
    <source>
        <dbReference type="ARBA" id="ARBA00022833"/>
    </source>
</evidence>
<dbReference type="GO" id="GO:0090575">
    <property type="term" value="C:RNA polymerase II transcription regulator complex"/>
    <property type="evidence" value="ECO:0007669"/>
    <property type="project" value="TreeGrafter"/>
</dbReference>
<evidence type="ECO:0000313" key="18">
    <source>
        <dbReference type="Proteomes" id="UP000663829"/>
    </source>
</evidence>
<dbReference type="Pfam" id="PF00104">
    <property type="entry name" value="Hormone_recep"/>
    <property type="match status" value="1"/>
</dbReference>
<dbReference type="EMBL" id="CAJOBC010000344">
    <property type="protein sequence ID" value="CAF3574333.1"/>
    <property type="molecule type" value="Genomic_DNA"/>
</dbReference>
<keyword evidence="3 10" id="KW-0863">Zinc-finger</keyword>
<dbReference type="PRINTS" id="PR00047">
    <property type="entry name" value="STROIDFINGER"/>
</dbReference>
<dbReference type="Gene3D" id="3.30.50.10">
    <property type="entry name" value="Erythroid Transcription Factor GATA-1, subunit A"/>
    <property type="match status" value="1"/>
</dbReference>
<dbReference type="SUPFAM" id="SSF48508">
    <property type="entry name" value="Nuclear receptor ligand-binding domain"/>
    <property type="match status" value="1"/>
</dbReference>
<evidence type="ECO:0000259" key="12">
    <source>
        <dbReference type="PROSITE" id="PS51030"/>
    </source>
</evidence>
<feature type="region of interest" description="Disordered" evidence="11">
    <location>
        <begin position="488"/>
        <end position="515"/>
    </location>
</feature>
<feature type="compositionally biased region" description="Low complexity" evidence="11">
    <location>
        <begin position="396"/>
        <end position="407"/>
    </location>
</feature>
<dbReference type="GO" id="GO:0004879">
    <property type="term" value="F:nuclear receptor activity"/>
    <property type="evidence" value="ECO:0007669"/>
    <property type="project" value="InterPro"/>
</dbReference>
<keyword evidence="2 10" id="KW-0479">Metal-binding</keyword>
<evidence type="ECO:0000313" key="16">
    <source>
        <dbReference type="EMBL" id="CAF3569347.1"/>
    </source>
</evidence>
<dbReference type="InterPro" id="IPR000536">
    <property type="entry name" value="Nucl_hrmn_rcpt_lig-bd"/>
</dbReference>